<keyword evidence="3" id="KW-0418">Kinase</keyword>
<dbReference type="GO" id="GO:0019205">
    <property type="term" value="F:nucleobase-containing compound kinase activity"/>
    <property type="evidence" value="ECO:0007669"/>
    <property type="project" value="InterPro"/>
</dbReference>
<dbReference type="GO" id="GO:0006139">
    <property type="term" value="P:nucleobase-containing compound metabolic process"/>
    <property type="evidence" value="ECO:0007669"/>
    <property type="project" value="InterPro"/>
</dbReference>
<dbReference type="SUPFAM" id="SSF52540">
    <property type="entry name" value="P-loop containing nucleoside triphosphate hydrolases"/>
    <property type="match status" value="1"/>
</dbReference>
<dbReference type="Proteomes" id="UP000785679">
    <property type="component" value="Unassembled WGS sequence"/>
</dbReference>
<evidence type="ECO:0000256" key="2">
    <source>
        <dbReference type="ARBA" id="ARBA00022741"/>
    </source>
</evidence>
<dbReference type="InterPro" id="IPR007858">
    <property type="entry name" value="Dpy-30_motif"/>
</dbReference>
<dbReference type="GO" id="GO:0005524">
    <property type="term" value="F:ATP binding"/>
    <property type="evidence" value="ECO:0007669"/>
    <property type="project" value="InterPro"/>
</dbReference>
<proteinExistence type="predicted"/>
<dbReference type="PANTHER" id="PTHR23359">
    <property type="entry name" value="NUCLEOTIDE KINASE"/>
    <property type="match status" value="1"/>
</dbReference>
<sequence>MAGTLDEVESVVRQVRDAHVGGGPSVKEQTIVLVSSVLTWSQTNRKSKKGKEDEEESDCEDGVLYFNDKDYAIRAPALKYQQIKSIEALAMAAQRHSRLLRVFVVCAGLPYGNGEDLFYEFFRSAWLSLHPDLASLPIVGKGTNRIPTIHIADLARCIRHLILNVQLAPMQLKPQQYFIAVDQAKQTQEAIMKTISSGMGSGLLKHVDLSDVLTESWVEFLTLDLKMRTSKIFLTAFKWHSPTGICEESMGRLNEEFNLFRGLFPLKVFFSGPPAAGKTHFAQKLSEAYGVPHVKIADLINAAVKSNNAFGDELRAKIEELKDQVIVEYEKTRNKKKDPELVRADIKVRFPDDILFRILRLHMDTAACKNKGYILDGYPRTFADAKSIFTEKERDPLPDEEVTSENPFPGYKINKDMLPQYVIVLQGEDAQLKQRVKDMLPEKTVNTHYNEPQMDRRLKLYRDANVADSGNTVQDFFAKTIPTTNGGKPASENIRVSNSFLESDYELLHDMQAFIERNGKPCCLNLITERDNAFLKNLEKQAQKQEEPHDGAGEQKEHEGEEDELAAIIREEEEETRKRVEWQKFKAVQDAEDAEKKKANEIQEMAKQELIKQQERDLLDTRSQPIRQYLMDNLVPHLTQGLIDLCKKVPADPVDALADFLIAKADQIDQKKIRDREAAVKAKLDAKKAKK</sequence>
<dbReference type="InterPro" id="IPR047499">
    <property type="entry name" value="DD_AK7"/>
</dbReference>
<evidence type="ECO:0000256" key="1">
    <source>
        <dbReference type="ARBA" id="ARBA00022679"/>
    </source>
</evidence>
<name>A0A8J8T5N0_HALGN</name>
<organism evidence="5 6">
    <name type="scientific">Halteria grandinella</name>
    <dbReference type="NCBI Taxonomy" id="5974"/>
    <lineage>
        <taxon>Eukaryota</taxon>
        <taxon>Sar</taxon>
        <taxon>Alveolata</taxon>
        <taxon>Ciliophora</taxon>
        <taxon>Intramacronucleata</taxon>
        <taxon>Spirotrichea</taxon>
        <taxon>Stichotrichia</taxon>
        <taxon>Sporadotrichida</taxon>
        <taxon>Halteriidae</taxon>
        <taxon>Halteria</taxon>
    </lineage>
</organism>
<evidence type="ECO:0000313" key="5">
    <source>
        <dbReference type="EMBL" id="TNV83194.1"/>
    </source>
</evidence>
<keyword evidence="1" id="KW-0808">Transferase</keyword>
<dbReference type="EMBL" id="RRYP01004075">
    <property type="protein sequence ID" value="TNV83194.1"/>
    <property type="molecule type" value="Genomic_DNA"/>
</dbReference>
<feature type="region of interest" description="Disordered" evidence="4">
    <location>
        <begin position="541"/>
        <end position="563"/>
    </location>
</feature>
<gene>
    <name evidence="5" type="ORF">FGO68_gene9970</name>
</gene>
<evidence type="ECO:0008006" key="7">
    <source>
        <dbReference type="Google" id="ProtNLM"/>
    </source>
</evidence>
<dbReference type="InterPro" id="IPR000850">
    <property type="entry name" value="Adenylat/UMP-CMP_kin"/>
</dbReference>
<dbReference type="Gene3D" id="3.40.50.300">
    <property type="entry name" value="P-loop containing nucleotide triphosphate hydrolases"/>
    <property type="match status" value="1"/>
</dbReference>
<dbReference type="Pfam" id="PF05186">
    <property type="entry name" value="Dpy-30"/>
    <property type="match status" value="1"/>
</dbReference>
<dbReference type="InterPro" id="IPR027417">
    <property type="entry name" value="P-loop_NTPase"/>
</dbReference>
<comment type="caution">
    <text evidence="5">The sequence shown here is derived from an EMBL/GenBank/DDBJ whole genome shotgun (WGS) entry which is preliminary data.</text>
</comment>
<dbReference type="Gene3D" id="3.40.50.720">
    <property type="entry name" value="NAD(P)-binding Rossmann-like Domain"/>
    <property type="match status" value="1"/>
</dbReference>
<dbReference type="CDD" id="cd22967">
    <property type="entry name" value="DD_AK7"/>
    <property type="match status" value="1"/>
</dbReference>
<dbReference type="SUPFAM" id="SSF51735">
    <property type="entry name" value="NAD(P)-binding Rossmann-fold domains"/>
    <property type="match status" value="1"/>
</dbReference>
<dbReference type="OrthoDB" id="10262413at2759"/>
<feature type="compositionally biased region" description="Basic and acidic residues" evidence="4">
    <location>
        <begin position="541"/>
        <end position="559"/>
    </location>
</feature>
<evidence type="ECO:0000313" key="6">
    <source>
        <dbReference type="Proteomes" id="UP000785679"/>
    </source>
</evidence>
<keyword evidence="6" id="KW-1185">Reference proteome</keyword>
<evidence type="ECO:0000256" key="3">
    <source>
        <dbReference type="ARBA" id="ARBA00022777"/>
    </source>
</evidence>
<accession>A0A8J8T5N0</accession>
<dbReference type="Pfam" id="PF13207">
    <property type="entry name" value="AAA_17"/>
    <property type="match status" value="1"/>
</dbReference>
<protein>
    <recommendedName>
        <fullName evidence="7">Adenylate kinase</fullName>
    </recommendedName>
</protein>
<dbReference type="Gene3D" id="1.20.890.10">
    <property type="entry name" value="cAMP-dependent protein kinase regulatory subunit, dimerization-anchoring domain"/>
    <property type="match status" value="1"/>
</dbReference>
<dbReference type="AlphaFoldDB" id="A0A8J8T5N0"/>
<reference evidence="5" key="1">
    <citation type="submission" date="2019-06" db="EMBL/GenBank/DDBJ databases">
        <authorList>
            <person name="Zheng W."/>
        </authorList>
    </citation>
    <scope>NUCLEOTIDE SEQUENCE</scope>
    <source>
        <strain evidence="5">QDHG01</strain>
    </source>
</reference>
<dbReference type="InterPro" id="IPR036291">
    <property type="entry name" value="NAD(P)-bd_dom_sf"/>
</dbReference>
<evidence type="ECO:0000256" key="4">
    <source>
        <dbReference type="SAM" id="MobiDB-lite"/>
    </source>
</evidence>
<keyword evidence="2" id="KW-0547">Nucleotide-binding</keyword>